<reference evidence="1 2" key="1">
    <citation type="journal article" date="2007" name="PLoS Genet.">
        <title>A tale of two oxidation states: bacterial colonization of arsenic-rich environments.</title>
        <authorList>
            <person name="Muller D."/>
            <person name="Medigue C."/>
            <person name="Koechler S."/>
            <person name="Barbe V."/>
            <person name="Barakat M."/>
            <person name="Talla E."/>
            <person name="Bonnefoy V."/>
            <person name="Krin E."/>
            <person name="Arsene-Ploetze F."/>
            <person name="Carapito C."/>
            <person name="Chandler M."/>
            <person name="Cournoyer B."/>
            <person name="Cruveiller S."/>
            <person name="Dossat C."/>
            <person name="Duval S."/>
            <person name="Heymann M."/>
            <person name="Leize E."/>
            <person name="Lieutaud A."/>
            <person name="Lievremont D."/>
            <person name="Makita Y."/>
            <person name="Mangenot S."/>
            <person name="Nitschke W."/>
            <person name="Ortet P."/>
            <person name="Perdrial N."/>
            <person name="Schoepp B."/>
            <person name="Siguier N."/>
            <person name="Simeonova D.D."/>
            <person name="Rouy Z."/>
            <person name="Segurens B."/>
            <person name="Turlin E."/>
            <person name="Vallenet D."/>
            <person name="Van Dorsselaer A."/>
            <person name="Weiss S."/>
            <person name="Weissenbach J."/>
            <person name="Lett M.C."/>
            <person name="Danchin A."/>
            <person name="Bertin P.N."/>
        </authorList>
    </citation>
    <scope>NUCLEOTIDE SEQUENCE [LARGE SCALE GENOMIC DNA]</scope>
    <source>
        <strain evidence="2">ULPAs1</strain>
    </source>
</reference>
<dbReference type="HOGENOM" id="CLU_2369015_0_0_4"/>
<dbReference type="KEGG" id="har:HEAR2482"/>
<dbReference type="STRING" id="204773.HEAR2482"/>
<proteinExistence type="predicted"/>
<name>A4G7X3_HERAR</name>
<evidence type="ECO:0000313" key="1">
    <source>
        <dbReference type="EMBL" id="CAL62610.1"/>
    </source>
</evidence>
<accession>A4G7X3</accession>
<dbReference type="Proteomes" id="UP000006697">
    <property type="component" value="Chromosome"/>
</dbReference>
<keyword evidence="2" id="KW-1185">Reference proteome</keyword>
<sequence>MASSLWRKRLASLQFTRNFLFASLSSPCLGLRMGARSGKISTGVALHRAARQVYAMVGPPRGIIATMNRYPFRHFLPDAQLSAKRFSLIPDYFLY</sequence>
<evidence type="ECO:0000313" key="2">
    <source>
        <dbReference type="Proteomes" id="UP000006697"/>
    </source>
</evidence>
<dbReference type="EMBL" id="CU207211">
    <property type="protein sequence ID" value="CAL62610.1"/>
    <property type="molecule type" value="Genomic_DNA"/>
</dbReference>
<dbReference type="AlphaFoldDB" id="A4G7X3"/>
<protein>
    <submittedName>
        <fullName evidence="1">Uncharacterized protein</fullName>
    </submittedName>
</protein>
<gene>
    <name evidence="1" type="ordered locus">HEAR2482</name>
</gene>
<organism evidence="1 2">
    <name type="scientific">Herminiimonas arsenicoxydans</name>
    <dbReference type="NCBI Taxonomy" id="204773"/>
    <lineage>
        <taxon>Bacteria</taxon>
        <taxon>Pseudomonadati</taxon>
        <taxon>Pseudomonadota</taxon>
        <taxon>Betaproteobacteria</taxon>
        <taxon>Burkholderiales</taxon>
        <taxon>Oxalobacteraceae</taxon>
        <taxon>Herminiimonas</taxon>
    </lineage>
</organism>